<proteinExistence type="predicted"/>
<feature type="domain" description="EF-hand" evidence="1">
    <location>
        <begin position="6"/>
        <end position="41"/>
    </location>
</feature>
<name>A0A812MYZ4_SYMPI</name>
<gene>
    <name evidence="2" type="ORF">SPIL2461_LOCUS6290</name>
</gene>
<organism evidence="2 3">
    <name type="scientific">Symbiodinium pilosum</name>
    <name type="common">Dinoflagellate</name>
    <dbReference type="NCBI Taxonomy" id="2952"/>
    <lineage>
        <taxon>Eukaryota</taxon>
        <taxon>Sar</taxon>
        <taxon>Alveolata</taxon>
        <taxon>Dinophyceae</taxon>
        <taxon>Suessiales</taxon>
        <taxon>Symbiodiniaceae</taxon>
        <taxon>Symbiodinium</taxon>
    </lineage>
</organism>
<sequence>MQNRKRFKDLLSDLFSKMDATGTGKITISEFEKLFEDEDMRAFFETIEINAVDAWTLF</sequence>
<dbReference type="Proteomes" id="UP000649617">
    <property type="component" value="Unassembled WGS sequence"/>
</dbReference>
<reference evidence="2" key="1">
    <citation type="submission" date="2021-02" db="EMBL/GenBank/DDBJ databases">
        <authorList>
            <person name="Dougan E. K."/>
            <person name="Rhodes N."/>
            <person name="Thang M."/>
            <person name="Chan C."/>
        </authorList>
    </citation>
    <scope>NUCLEOTIDE SEQUENCE</scope>
</reference>
<dbReference type="PROSITE" id="PS50222">
    <property type="entry name" value="EF_HAND_2"/>
    <property type="match status" value="1"/>
</dbReference>
<feature type="non-terminal residue" evidence="2">
    <location>
        <position position="58"/>
    </location>
</feature>
<dbReference type="EMBL" id="CAJNIZ010009391">
    <property type="protein sequence ID" value="CAE7280670.1"/>
    <property type="molecule type" value="Genomic_DNA"/>
</dbReference>
<dbReference type="InterPro" id="IPR011992">
    <property type="entry name" value="EF-hand-dom_pair"/>
</dbReference>
<accession>A0A812MYZ4</accession>
<dbReference type="GO" id="GO:0005509">
    <property type="term" value="F:calcium ion binding"/>
    <property type="evidence" value="ECO:0007669"/>
    <property type="project" value="InterPro"/>
</dbReference>
<dbReference type="AlphaFoldDB" id="A0A812MYZ4"/>
<protein>
    <recommendedName>
        <fullName evidence="1">EF-hand domain-containing protein</fullName>
    </recommendedName>
</protein>
<evidence type="ECO:0000313" key="2">
    <source>
        <dbReference type="EMBL" id="CAE7280670.1"/>
    </source>
</evidence>
<dbReference type="InterPro" id="IPR002048">
    <property type="entry name" value="EF_hand_dom"/>
</dbReference>
<evidence type="ECO:0000259" key="1">
    <source>
        <dbReference type="PROSITE" id="PS50222"/>
    </source>
</evidence>
<comment type="caution">
    <text evidence="2">The sequence shown here is derived from an EMBL/GenBank/DDBJ whole genome shotgun (WGS) entry which is preliminary data.</text>
</comment>
<keyword evidence="3" id="KW-1185">Reference proteome</keyword>
<dbReference type="OrthoDB" id="26525at2759"/>
<dbReference type="Gene3D" id="1.10.238.10">
    <property type="entry name" value="EF-hand"/>
    <property type="match status" value="1"/>
</dbReference>
<dbReference type="SUPFAM" id="SSF47473">
    <property type="entry name" value="EF-hand"/>
    <property type="match status" value="1"/>
</dbReference>
<evidence type="ECO:0000313" key="3">
    <source>
        <dbReference type="Proteomes" id="UP000649617"/>
    </source>
</evidence>